<dbReference type="Proteomes" id="UP000630149">
    <property type="component" value="Unassembled WGS sequence"/>
</dbReference>
<dbReference type="InterPro" id="IPR049331">
    <property type="entry name" value="Top1B_N_bact"/>
</dbReference>
<proteinExistence type="inferred from homology"/>
<dbReference type="OrthoDB" id="9778962at2"/>
<dbReference type="GO" id="GO:0003677">
    <property type="term" value="F:DNA binding"/>
    <property type="evidence" value="ECO:0007669"/>
    <property type="project" value="UniProtKB-KW"/>
</dbReference>
<dbReference type="PROSITE" id="PS52038">
    <property type="entry name" value="TOPO_IB_2"/>
    <property type="match status" value="1"/>
</dbReference>
<feature type="domain" description="DNA topoisomerase I catalytic core eukaryotic-type" evidence="7">
    <location>
        <begin position="99"/>
        <end position="311"/>
    </location>
</feature>
<evidence type="ECO:0000256" key="1">
    <source>
        <dbReference type="ARBA" id="ARBA00000213"/>
    </source>
</evidence>
<keyword evidence="10" id="KW-1185">Reference proteome</keyword>
<evidence type="ECO:0000256" key="2">
    <source>
        <dbReference type="ARBA" id="ARBA00006645"/>
    </source>
</evidence>
<sequence>MSLSLYTEEECEKIARQASLRYINDHHPGFSRKKCGKGFAYYDLDGQHIKKPKRLKRITNLAIPPAYKNVWISPFENSHLQATGIDKKGRKQYIYHPLWKKMRKKQKFDLMPAFGSLLPTIRDFIHKELNKSITINKLQIICAITYLLDKFSVRIGNPLYSKENQSFGITTLRKKHLSLDEKQVALDFKGKNSKMWHILLKNKKMIRLLKKCNELPGYELFKYLDETNKLHVISSQDVNGFLHALTQKPFTAKDFRTWAASREFFMGIIQTLIKNKSITQNQMTEIIKQVAKKLGHTPNICQKSYLHPHILLYYQNERLHDWINRNQEILADLKKNHDEIFLHWLQTK</sequence>
<dbReference type="Gene3D" id="3.90.15.10">
    <property type="entry name" value="Topoisomerase I, Chain A, domain 3"/>
    <property type="match status" value="1"/>
</dbReference>
<dbReference type="InterPro" id="IPR035447">
    <property type="entry name" value="DNA_topo_I_N_sf"/>
</dbReference>
<keyword evidence="4" id="KW-0799">Topoisomerase</keyword>
<reference evidence="9" key="2">
    <citation type="submission" date="2020-09" db="EMBL/GenBank/DDBJ databases">
        <authorList>
            <person name="Sun Q."/>
            <person name="Ohkuma M."/>
        </authorList>
    </citation>
    <scope>NUCLEOTIDE SEQUENCE</scope>
    <source>
        <strain evidence="9">JCM 13919</strain>
    </source>
</reference>
<dbReference type="EC" id="5.6.2.1" evidence="3"/>
<dbReference type="GO" id="GO:0007059">
    <property type="term" value="P:chromosome segregation"/>
    <property type="evidence" value="ECO:0007669"/>
    <property type="project" value="TreeGrafter"/>
</dbReference>
<evidence type="ECO:0000313" key="10">
    <source>
        <dbReference type="Proteomes" id="UP000630149"/>
    </source>
</evidence>
<dbReference type="InterPro" id="IPR014711">
    <property type="entry name" value="TopoI_cat_a-hlx-sub_euk"/>
</dbReference>
<comment type="caution">
    <text evidence="9">The sequence shown here is derived from an EMBL/GenBank/DDBJ whole genome shotgun (WGS) entry which is preliminary data.</text>
</comment>
<name>A0A917K199_9GAMM</name>
<dbReference type="Pfam" id="PF01028">
    <property type="entry name" value="Topoisom_I"/>
    <property type="match status" value="1"/>
</dbReference>
<comment type="catalytic activity">
    <reaction evidence="1">
        <text>ATP-independent breakage of single-stranded DNA, followed by passage and rejoining.</text>
        <dbReference type="EC" id="5.6.2.1"/>
    </reaction>
</comment>
<dbReference type="GO" id="GO:0003917">
    <property type="term" value="F:DNA topoisomerase type I (single strand cut, ATP-independent) activity"/>
    <property type="evidence" value="ECO:0007669"/>
    <property type="project" value="UniProtKB-EC"/>
</dbReference>
<dbReference type="InterPro" id="IPR013500">
    <property type="entry name" value="TopoI_cat_euk"/>
</dbReference>
<keyword evidence="6" id="KW-0413">Isomerase</keyword>
<dbReference type="PANTHER" id="PTHR10290">
    <property type="entry name" value="DNA TOPOISOMERASE I"/>
    <property type="match status" value="1"/>
</dbReference>
<organism evidence="9 10">
    <name type="scientific">Legionella impletisoli</name>
    <dbReference type="NCBI Taxonomy" id="343510"/>
    <lineage>
        <taxon>Bacteria</taxon>
        <taxon>Pseudomonadati</taxon>
        <taxon>Pseudomonadota</taxon>
        <taxon>Gammaproteobacteria</taxon>
        <taxon>Legionellales</taxon>
        <taxon>Legionellaceae</taxon>
        <taxon>Legionella</taxon>
    </lineage>
</organism>
<dbReference type="InterPro" id="IPR001631">
    <property type="entry name" value="TopoI"/>
</dbReference>
<dbReference type="PRINTS" id="PR00416">
    <property type="entry name" value="EUTPISMRASEI"/>
</dbReference>
<dbReference type="RefSeq" id="WP_131777391.1">
    <property type="nucleotide sequence ID" value="NZ_BMOB01000013.1"/>
</dbReference>
<dbReference type="GO" id="GO:0006260">
    <property type="term" value="P:DNA replication"/>
    <property type="evidence" value="ECO:0007669"/>
    <property type="project" value="TreeGrafter"/>
</dbReference>
<dbReference type="SUPFAM" id="SSF56349">
    <property type="entry name" value="DNA breaking-rejoining enzymes"/>
    <property type="match status" value="1"/>
</dbReference>
<dbReference type="Pfam" id="PF21338">
    <property type="entry name" value="Top1B_N_bact"/>
    <property type="match status" value="1"/>
</dbReference>
<comment type="similarity">
    <text evidence="2">Belongs to the type IB topoisomerase family.</text>
</comment>
<dbReference type="EMBL" id="BMOB01000013">
    <property type="protein sequence ID" value="GGI92421.1"/>
    <property type="molecule type" value="Genomic_DNA"/>
</dbReference>
<reference evidence="9" key="1">
    <citation type="journal article" date="2014" name="Int. J. Syst. Evol. Microbiol.">
        <title>Complete genome sequence of Corynebacterium casei LMG S-19264T (=DSM 44701T), isolated from a smear-ripened cheese.</title>
        <authorList>
            <consortium name="US DOE Joint Genome Institute (JGI-PGF)"/>
            <person name="Walter F."/>
            <person name="Albersmeier A."/>
            <person name="Kalinowski J."/>
            <person name="Ruckert C."/>
        </authorList>
    </citation>
    <scope>NUCLEOTIDE SEQUENCE</scope>
    <source>
        <strain evidence="9">JCM 13919</strain>
    </source>
</reference>
<dbReference type="PANTHER" id="PTHR10290:SF3">
    <property type="entry name" value="DNA TOPOISOMERASE 1"/>
    <property type="match status" value="1"/>
</dbReference>
<accession>A0A917K199</accession>
<evidence type="ECO:0000256" key="5">
    <source>
        <dbReference type="ARBA" id="ARBA00023125"/>
    </source>
</evidence>
<feature type="domain" description="DNA topoisomerase IB N-terminal" evidence="8">
    <location>
        <begin position="38"/>
        <end position="86"/>
    </location>
</feature>
<dbReference type="InterPro" id="IPR011010">
    <property type="entry name" value="DNA_brk_join_enz"/>
</dbReference>
<evidence type="ECO:0000256" key="6">
    <source>
        <dbReference type="ARBA" id="ARBA00023235"/>
    </source>
</evidence>
<evidence type="ECO:0000259" key="7">
    <source>
        <dbReference type="Pfam" id="PF01028"/>
    </source>
</evidence>
<gene>
    <name evidence="9" type="ORF">GCM10007966_21330</name>
</gene>
<evidence type="ECO:0000256" key="4">
    <source>
        <dbReference type="ARBA" id="ARBA00023029"/>
    </source>
</evidence>
<evidence type="ECO:0000259" key="8">
    <source>
        <dbReference type="Pfam" id="PF21338"/>
    </source>
</evidence>
<protein>
    <recommendedName>
        <fullName evidence="3">DNA topoisomerase</fullName>
        <ecNumber evidence="3">5.6.2.1</ecNumber>
    </recommendedName>
</protein>
<evidence type="ECO:0000256" key="3">
    <source>
        <dbReference type="ARBA" id="ARBA00012891"/>
    </source>
</evidence>
<dbReference type="InterPro" id="IPR051062">
    <property type="entry name" value="Topoisomerase_IB"/>
</dbReference>
<dbReference type="SUPFAM" id="SSF55869">
    <property type="entry name" value="DNA topoisomerase I domain"/>
    <property type="match status" value="1"/>
</dbReference>
<evidence type="ECO:0000313" key="9">
    <source>
        <dbReference type="EMBL" id="GGI92421.1"/>
    </source>
</evidence>
<dbReference type="AlphaFoldDB" id="A0A917K199"/>
<dbReference type="Gene3D" id="1.10.132.120">
    <property type="match status" value="1"/>
</dbReference>
<keyword evidence="5" id="KW-0238">DNA-binding</keyword>
<dbReference type="Gene3D" id="3.30.66.10">
    <property type="entry name" value="DNA topoisomerase I domain"/>
    <property type="match status" value="1"/>
</dbReference>
<dbReference type="GO" id="GO:0006265">
    <property type="term" value="P:DNA topological change"/>
    <property type="evidence" value="ECO:0007669"/>
    <property type="project" value="InterPro"/>
</dbReference>